<feature type="domain" description="Peptidase C14 caspase" evidence="3">
    <location>
        <begin position="134"/>
        <end position="478"/>
    </location>
</feature>
<dbReference type="InterPro" id="IPR011600">
    <property type="entry name" value="Pept_C14_caspase"/>
</dbReference>
<feature type="region of interest" description="Disordered" evidence="2">
    <location>
        <begin position="110"/>
        <end position="139"/>
    </location>
</feature>
<dbReference type="PANTHER" id="PTHR48104:SF30">
    <property type="entry name" value="METACASPASE-1"/>
    <property type="match status" value="1"/>
</dbReference>
<evidence type="ECO:0000313" key="5">
    <source>
        <dbReference type="Proteomes" id="UP000054270"/>
    </source>
</evidence>
<proteinExistence type="inferred from homology"/>
<dbReference type="AlphaFoldDB" id="A0A0D2PE54"/>
<evidence type="ECO:0000256" key="1">
    <source>
        <dbReference type="ARBA" id="ARBA00009005"/>
    </source>
</evidence>
<dbReference type="InterPro" id="IPR050452">
    <property type="entry name" value="Metacaspase"/>
</dbReference>
<name>A0A0D2PE54_HYPSF</name>
<feature type="compositionally biased region" description="Basic residues" evidence="2">
    <location>
        <begin position="110"/>
        <end position="127"/>
    </location>
</feature>
<evidence type="ECO:0000256" key="2">
    <source>
        <dbReference type="SAM" id="MobiDB-lite"/>
    </source>
</evidence>
<dbReference type="EMBL" id="KN817588">
    <property type="protein sequence ID" value="KJA18485.1"/>
    <property type="molecule type" value="Genomic_DNA"/>
</dbReference>
<dbReference type="GO" id="GO:0006508">
    <property type="term" value="P:proteolysis"/>
    <property type="evidence" value="ECO:0007669"/>
    <property type="project" value="InterPro"/>
</dbReference>
<dbReference type="PANTHER" id="PTHR48104">
    <property type="entry name" value="METACASPASE-4"/>
    <property type="match status" value="1"/>
</dbReference>
<evidence type="ECO:0000313" key="4">
    <source>
        <dbReference type="EMBL" id="KJA18485.1"/>
    </source>
</evidence>
<organism evidence="4 5">
    <name type="scientific">Hypholoma sublateritium (strain FD-334 SS-4)</name>
    <dbReference type="NCBI Taxonomy" id="945553"/>
    <lineage>
        <taxon>Eukaryota</taxon>
        <taxon>Fungi</taxon>
        <taxon>Dikarya</taxon>
        <taxon>Basidiomycota</taxon>
        <taxon>Agaricomycotina</taxon>
        <taxon>Agaricomycetes</taxon>
        <taxon>Agaricomycetidae</taxon>
        <taxon>Agaricales</taxon>
        <taxon>Agaricineae</taxon>
        <taxon>Strophariaceae</taxon>
        <taxon>Hypholoma</taxon>
    </lineage>
</organism>
<dbReference type="Proteomes" id="UP000054270">
    <property type="component" value="Unassembled WGS sequence"/>
</dbReference>
<gene>
    <name evidence="4" type="ORF">HYPSUDRAFT_45202</name>
</gene>
<dbReference type="GO" id="GO:0005737">
    <property type="term" value="C:cytoplasm"/>
    <property type="evidence" value="ECO:0007669"/>
    <property type="project" value="TreeGrafter"/>
</dbReference>
<dbReference type="OMA" id="PDHERTQ"/>
<dbReference type="Gene3D" id="3.40.50.12660">
    <property type="match status" value="1"/>
</dbReference>
<dbReference type="OrthoDB" id="3223806at2759"/>
<reference evidence="5" key="1">
    <citation type="submission" date="2014-04" db="EMBL/GenBank/DDBJ databases">
        <title>Evolutionary Origins and Diversification of the Mycorrhizal Mutualists.</title>
        <authorList>
            <consortium name="DOE Joint Genome Institute"/>
            <consortium name="Mycorrhizal Genomics Consortium"/>
            <person name="Kohler A."/>
            <person name="Kuo A."/>
            <person name="Nagy L.G."/>
            <person name="Floudas D."/>
            <person name="Copeland A."/>
            <person name="Barry K.W."/>
            <person name="Cichocki N."/>
            <person name="Veneault-Fourrey C."/>
            <person name="LaButti K."/>
            <person name="Lindquist E.A."/>
            <person name="Lipzen A."/>
            <person name="Lundell T."/>
            <person name="Morin E."/>
            <person name="Murat C."/>
            <person name="Riley R."/>
            <person name="Ohm R."/>
            <person name="Sun H."/>
            <person name="Tunlid A."/>
            <person name="Henrissat B."/>
            <person name="Grigoriev I.V."/>
            <person name="Hibbett D.S."/>
            <person name="Martin F."/>
        </authorList>
    </citation>
    <scope>NUCLEOTIDE SEQUENCE [LARGE SCALE GENOMIC DNA]</scope>
    <source>
        <strain evidence="5">FD-334 SS-4</strain>
    </source>
</reference>
<accession>A0A0D2PE54</accession>
<keyword evidence="5" id="KW-1185">Reference proteome</keyword>
<sequence length="523" mass="58656">MSTGPLIIALARVSCRGAIPARISLAAYLHLIIKPPTFAPLCKLLKMHALWLARQPSSRLRKLLKIFKELLYGKRKALLIGIQNQPEEPIEECSPAASAIVSVIESPIKSKPRAPRRKNRKTKKSKGASRSQETDALKGPHHDVQAMYDLLINKYGYYAEDIVVLIDDGDPQHRQPTRENIIYHMKYLVSGAREGDRLFFHYAGHADQEDTTDIEEEDGKNEFILTSDGFKIMDNELKLELVESLCDIKCTLTAVLDCCHSGSLLDLEHSHCNNVYVPWLNKGRRRTKTLQANARRDGDMIPPMDSIFDTAGLTPANMSPPKPPTQIIKQKPASLIINTAVCYPTPPPSHQSRKPSYEGPGINITDATPPAELIEFMSPQHFTMSPSAVFPFCTGDSRQDILKSIARDTLRTGVKVVCISAAKDSELAWEDGEGKSMTQYFVQNLTINPRPTLHTLLTSISHDIHAYYVSELHQQARYYKKKLESLGKREGDLTASVAEMHNFQNPQVCTGFDLVWQLKWSSF</sequence>
<evidence type="ECO:0000259" key="3">
    <source>
        <dbReference type="Pfam" id="PF00656"/>
    </source>
</evidence>
<dbReference type="GO" id="GO:0004197">
    <property type="term" value="F:cysteine-type endopeptidase activity"/>
    <property type="evidence" value="ECO:0007669"/>
    <property type="project" value="InterPro"/>
</dbReference>
<dbReference type="Pfam" id="PF00656">
    <property type="entry name" value="Peptidase_C14"/>
    <property type="match status" value="1"/>
</dbReference>
<protein>
    <recommendedName>
        <fullName evidence="3">Peptidase C14 caspase domain-containing protein</fullName>
    </recommendedName>
</protein>
<comment type="similarity">
    <text evidence="1">Belongs to the peptidase C14B family.</text>
</comment>